<reference evidence="1 2" key="1">
    <citation type="submission" date="2012-10" db="EMBL/GenBank/DDBJ databases">
        <title>Genome sequencing and analysis of entomopathogenic fungi Beauveria bassiana D1-5.</title>
        <authorList>
            <person name="Li Q."/>
            <person name="Wang L."/>
            <person name="Zhang Z."/>
            <person name="Wang Q."/>
            <person name="Ren J."/>
            <person name="Wang M."/>
            <person name="Xu W."/>
            <person name="Wang J."/>
            <person name="Lu Y."/>
            <person name="Du Q."/>
            <person name="Sun Z."/>
        </authorList>
    </citation>
    <scope>NUCLEOTIDE SEQUENCE [LARGE SCALE GENOMIC DNA]</scope>
    <source>
        <strain evidence="1 2">D1-5</strain>
    </source>
</reference>
<dbReference type="STRING" id="1245745.A0A0A2VBF2"/>
<dbReference type="EMBL" id="ANFO01001226">
    <property type="protein sequence ID" value="KGQ03425.1"/>
    <property type="molecule type" value="Genomic_DNA"/>
</dbReference>
<organism evidence="1 2">
    <name type="scientific">Beauveria bassiana D1-5</name>
    <dbReference type="NCBI Taxonomy" id="1245745"/>
    <lineage>
        <taxon>Eukaryota</taxon>
        <taxon>Fungi</taxon>
        <taxon>Dikarya</taxon>
        <taxon>Ascomycota</taxon>
        <taxon>Pezizomycotina</taxon>
        <taxon>Sordariomycetes</taxon>
        <taxon>Hypocreomycetidae</taxon>
        <taxon>Hypocreales</taxon>
        <taxon>Cordycipitaceae</taxon>
        <taxon>Beauveria</taxon>
    </lineage>
</organism>
<proteinExistence type="predicted"/>
<dbReference type="SUPFAM" id="SSF50978">
    <property type="entry name" value="WD40 repeat-like"/>
    <property type="match status" value="1"/>
</dbReference>
<dbReference type="Proteomes" id="UP000030106">
    <property type="component" value="Unassembled WGS sequence"/>
</dbReference>
<accession>A0A0A2VBF2</accession>
<gene>
    <name evidence="1" type="ORF">BBAD15_g11334</name>
</gene>
<evidence type="ECO:0000313" key="2">
    <source>
        <dbReference type="Proteomes" id="UP000030106"/>
    </source>
</evidence>
<name>A0A0A2VBF2_BEABA</name>
<sequence length="288" mass="32453">MTSTPAFSPDERFFVISGSKVHIWDIRPPNYEFNIFLSAQALWPTATLYWSDPITGNPEKIREERKGTEKISDDNGCIYRLTGYPDDDDNNDDYAHAEIDDLGCSSFVFSPFNLSLFGFRHDGRLIVWKRTPNPLTPVLQNSNIWIPRATVLAGGFAIPGQDSLWTYKPRRLYISQDNFQGELLHTEIGVWQLPSSSLPGDDKVGLLSSRRHPCSVVETGGRMAILWKGRILTKLPQIYTPSHPGFFGCLACDVHADSTFVGSLLIGARTGHLFCFRFQGKQQIIKRV</sequence>
<dbReference type="AlphaFoldDB" id="A0A0A2VBF2"/>
<protein>
    <submittedName>
        <fullName evidence="1">Uncharacterized protein</fullName>
    </submittedName>
</protein>
<evidence type="ECO:0000313" key="1">
    <source>
        <dbReference type="EMBL" id="KGQ03425.1"/>
    </source>
</evidence>
<dbReference type="InterPro" id="IPR036322">
    <property type="entry name" value="WD40_repeat_dom_sf"/>
</dbReference>
<dbReference type="HOGENOM" id="CLU_966395_0_0_1"/>
<comment type="caution">
    <text evidence="1">The sequence shown here is derived from an EMBL/GenBank/DDBJ whole genome shotgun (WGS) entry which is preliminary data.</text>
</comment>